<feature type="binding site" evidence="13">
    <location>
        <position position="249"/>
    </location>
    <ligand>
        <name>isopentenyl diphosphate</name>
        <dbReference type="ChEBI" id="CHEBI:128769"/>
    </ligand>
</feature>
<evidence type="ECO:0000313" key="18">
    <source>
        <dbReference type="Proteomes" id="UP000182993"/>
    </source>
</evidence>
<feature type="binding site" evidence="14">
    <location>
        <position position="401"/>
    </location>
    <ligand>
        <name>FMN</name>
        <dbReference type="ChEBI" id="CHEBI:58210"/>
    </ligand>
</feature>
<evidence type="ECO:0000256" key="2">
    <source>
        <dbReference type="ARBA" id="ARBA00022485"/>
    </source>
</evidence>
<feature type="binding site" evidence="13">
    <location>
        <position position="251"/>
    </location>
    <ligand>
        <name>isopentenyl diphosphate</name>
        <dbReference type="ChEBI" id="CHEBI:128769"/>
    </ligand>
</feature>
<comment type="similarity">
    <text evidence="14">Belongs to the Dus family. DusA subfamily.</text>
</comment>
<evidence type="ECO:0000256" key="11">
    <source>
        <dbReference type="ARBA" id="ARBA00023004"/>
    </source>
</evidence>
<comment type="pathway">
    <text evidence="13">Isoprenoid biosynthesis; isopentenyl diphosphate biosynthesis via DXP pathway; isopentenyl diphosphate from 1-deoxy-D-xylulose 5-phosphate: step 6/6.</text>
</comment>
<name>A0A1J0LT12_THEBO</name>
<dbReference type="InterPro" id="IPR004653">
    <property type="entry name" value="DusA"/>
</dbReference>
<comment type="catalytic activity">
    <reaction evidence="14">
        <text>5,6-dihydrouridine(20a) in tRNA + NADP(+) = uridine(20a) in tRNA + NADPH + H(+)</text>
        <dbReference type="Rhea" id="RHEA:53344"/>
        <dbReference type="Rhea" id="RHEA-COMP:13535"/>
        <dbReference type="Rhea" id="RHEA-COMP:13536"/>
        <dbReference type="ChEBI" id="CHEBI:15378"/>
        <dbReference type="ChEBI" id="CHEBI:57783"/>
        <dbReference type="ChEBI" id="CHEBI:58349"/>
        <dbReference type="ChEBI" id="CHEBI:65315"/>
        <dbReference type="ChEBI" id="CHEBI:74443"/>
    </reaction>
</comment>
<feature type="binding site" evidence="13">
    <location>
        <position position="250"/>
    </location>
    <ligand>
        <name>(2E)-4-hydroxy-3-methylbut-2-enyl diphosphate</name>
        <dbReference type="ChEBI" id="CHEBI:128753"/>
    </ligand>
</feature>
<evidence type="ECO:0000256" key="13">
    <source>
        <dbReference type="HAMAP-Rule" id="MF_00191"/>
    </source>
</evidence>
<feature type="binding site" evidence="14">
    <location>
        <position position="502"/>
    </location>
    <ligand>
        <name>FMN</name>
        <dbReference type="ChEBI" id="CHEBI:58210"/>
    </ligand>
</feature>
<feature type="active site" description="Proton donor" evidence="14">
    <location>
        <position position="431"/>
    </location>
</feature>
<reference evidence="18" key="1">
    <citation type="submission" date="2016-06" db="EMBL/GenBank/DDBJ databases">
        <title>Whole genome sequencing of Thermus brockianus strain GE-1.</title>
        <authorList>
            <person name="Schaefers C."/>
            <person name="Blank S."/>
            <person name="Wiebusch S."/>
            <person name="Elleuche S."/>
            <person name="Antranikian G."/>
        </authorList>
    </citation>
    <scope>NUCLEOTIDE SEQUENCE [LARGE SCALE GENOMIC DNA]</scope>
    <source>
        <strain evidence="18">GE-1</strain>
    </source>
</reference>
<feature type="site" description="Interacts with tRNA" evidence="14">
    <location>
        <position position="428"/>
    </location>
</feature>
<dbReference type="EC" id="1.3.1.91" evidence="14"/>
<feature type="site" description="Interacts with tRNA" evidence="14">
    <location>
        <position position="516"/>
    </location>
</feature>
<sequence length="677" mass="75820">MGGMDGGLERLYLARPRGFCAGVVMAIEAVERWAEALKDQGELVVYHEIVHNRVVVERLRAKGVHFVEDLEELEGLRRERRLAGTLVFSAHGHPPAVRKKAAEMGFHILDATCPLVTKVHTEARRYAQEGYWILLVGDSADHQEIKGTYGEAPDRTILVAVHTHVGKDPRLADPRTVTVPDPERVVVLTQTTLSVDDTLATIAILKRRFPKLVVPARKDLCYATQNRQEAVKRIAPKVEAFLVLTSPHSSNGMRLLELAQELTGRAYRLERPEELQEAWLQGVKNLGLTSAASTPEDLVQGVVARLKAANPGLVVVEEGEWEHISFREPKPIPRRRSWVLDLRLSVAPMVDRTDRHFRYLVRQVSLGVRLYTEMTVAEGVLWGKRERLLAFRPEEHPVALQLAGSDPKRLAEAARIGEAFSYDEVNLNLGCPSEKAQQAGYGACLLREPLRVAELVQAMAEAVRVPVTVKLRLGLDGQETYPGLARLVEGLAEAGAKAFIVHARSALLSLSTRANRAIPPLRHEWVHRLKEDFPHLPFVLNGGLRTLEEALAHLDKVDGAMLGRAVYEDPFVLREADRKVYGLDRRPSRLQVAWRMRAYLEEELHKGTPPWAVLRHMLSLFRGTPGGKRWRRLLSEGRSLQALDQALRFMEEKVGEEGEEEDPHPKGHPLPAHPLAG</sequence>
<dbReference type="STRING" id="56956.A0O31_01017"/>
<feature type="binding site" evidence="13">
    <location>
        <position position="251"/>
    </location>
    <ligand>
        <name>(2E)-4-hydroxy-3-methylbut-2-enyl diphosphate</name>
        <dbReference type="ChEBI" id="CHEBI:128753"/>
    </ligand>
</feature>
<dbReference type="CDD" id="cd13944">
    <property type="entry name" value="lytB_ispH"/>
    <property type="match status" value="1"/>
</dbReference>
<feature type="binding site" evidence="13">
    <location>
        <position position="142"/>
    </location>
    <ligand>
        <name>isopentenyl diphosphate</name>
        <dbReference type="ChEBI" id="CHEBI:128769"/>
    </ligand>
</feature>
<feature type="binding site" evidence="14">
    <location>
        <begin position="348"/>
        <end position="350"/>
    </location>
    <ligand>
        <name>FMN</name>
        <dbReference type="ChEBI" id="CHEBI:58210"/>
    </ligand>
</feature>
<feature type="binding site" evidence="14">
    <location>
        <begin position="541"/>
        <end position="543"/>
    </location>
    <ligand>
        <name>FMN</name>
        <dbReference type="ChEBI" id="CHEBI:58210"/>
    </ligand>
</feature>
<feature type="binding site" evidence="13">
    <location>
        <position position="293"/>
    </location>
    <ligand>
        <name>(2E)-4-hydroxy-3-methylbut-2-enyl diphosphate</name>
        <dbReference type="ChEBI" id="CHEBI:128753"/>
    </ligand>
</feature>
<dbReference type="HAMAP" id="MF_02041">
    <property type="entry name" value="DusA_subfam"/>
    <property type="match status" value="1"/>
</dbReference>
<dbReference type="GO" id="GO:0019288">
    <property type="term" value="P:isopentenyl diphosphate biosynthetic process, methylerythritol 4-phosphate pathway"/>
    <property type="evidence" value="ECO:0007669"/>
    <property type="project" value="UniProtKB-UniRule"/>
</dbReference>
<dbReference type="GO" id="GO:0016114">
    <property type="term" value="P:terpenoid biosynthetic process"/>
    <property type="evidence" value="ECO:0007669"/>
    <property type="project" value="UniProtKB-UniRule"/>
</dbReference>
<evidence type="ECO:0000256" key="1">
    <source>
        <dbReference type="ARBA" id="ARBA00001917"/>
    </source>
</evidence>
<dbReference type="PANTHER" id="PTHR42907:SF1">
    <property type="entry name" value="FMN-LINKED OXIDOREDUCTASES SUPERFAMILY PROTEIN"/>
    <property type="match status" value="1"/>
</dbReference>
<feature type="active site" description="Proton donor" evidence="13">
    <location>
        <position position="144"/>
    </location>
</feature>
<comment type="function">
    <text evidence="13">Catalyzes the conversion of 1-hydroxy-2-methyl-2-(E)-butenyl 4-diphosphate (HMBPP) into a mixture of isopentenyl diphosphate (IPP) and dimethylallyl diphosphate (DMAPP). Acts in the terminal step of the DOXP/MEP pathway for isoprenoid precursor biosynthesis.</text>
</comment>
<feature type="site" description="Interacts with tRNA; defines subfamily-specific binding signature" evidence="14">
    <location>
        <position position="631"/>
    </location>
</feature>
<evidence type="ECO:0000256" key="14">
    <source>
        <dbReference type="HAMAP-Rule" id="MF_02041"/>
    </source>
</evidence>
<keyword evidence="3 14" id="KW-0820">tRNA-binding</keyword>
<keyword evidence="6 14" id="KW-0819">tRNA processing</keyword>
<feature type="binding site" evidence="13">
    <location>
        <position position="250"/>
    </location>
    <ligand>
        <name>isopentenyl diphosphate</name>
        <dbReference type="ChEBI" id="CHEBI:128769"/>
    </ligand>
</feature>
<dbReference type="GO" id="GO:0050660">
    <property type="term" value="F:flavin adenine dinucleotide binding"/>
    <property type="evidence" value="ECO:0007669"/>
    <property type="project" value="InterPro"/>
</dbReference>
<evidence type="ECO:0000256" key="6">
    <source>
        <dbReference type="ARBA" id="ARBA00022694"/>
    </source>
</evidence>
<dbReference type="EC" id="1.3.1.-" evidence="14"/>
<dbReference type="Gene3D" id="3.40.50.11270">
    <property type="match status" value="1"/>
</dbReference>
<feature type="domain" description="DUS-like FMN-binding" evidence="16">
    <location>
        <begin position="346"/>
        <end position="648"/>
    </location>
</feature>
<dbReference type="CDD" id="cd02801">
    <property type="entry name" value="DUS_like_FMN"/>
    <property type="match status" value="1"/>
</dbReference>
<comment type="function">
    <text evidence="14">Catalyzes the synthesis of 5,6-dihydrouridine (D), a modified base found in the D-loop of most tRNAs, via the reduction of the C5-C6 double bond in target uridines. Specifically modifies U20 and U20a in tRNAs.</text>
</comment>
<dbReference type="UniPathway" id="UPA00059">
    <property type="reaction ID" value="UER00105"/>
</dbReference>
<feature type="binding site" evidence="13">
    <location>
        <position position="142"/>
    </location>
    <ligand>
        <name>dimethylallyl diphosphate</name>
        <dbReference type="ChEBI" id="CHEBI:57623"/>
    </ligand>
</feature>
<feature type="binding site" evidence="13">
    <location>
        <position position="91"/>
    </location>
    <ligand>
        <name>isopentenyl diphosphate</name>
        <dbReference type="ChEBI" id="CHEBI:128769"/>
    </ligand>
</feature>
<dbReference type="UniPathway" id="UPA00056">
    <property type="reaction ID" value="UER00097"/>
</dbReference>
<dbReference type="GO" id="GO:0102264">
    <property type="term" value="F:tRNA-dihydrouridine20 synthase activity"/>
    <property type="evidence" value="ECO:0007669"/>
    <property type="project" value="UniProtKB-EC"/>
</dbReference>
<dbReference type="Gene3D" id="3.40.1010.20">
    <property type="entry name" value="4-hydroxy-3-methylbut-2-enyl diphosphate reductase, catalytic domain"/>
    <property type="match status" value="2"/>
</dbReference>
<feature type="binding site" evidence="13">
    <location>
        <position position="249"/>
    </location>
    <ligand>
        <name>dimethylallyl diphosphate</name>
        <dbReference type="ChEBI" id="CHEBI:57623"/>
    </ligand>
</feature>
<comment type="catalytic activity">
    <reaction evidence="14">
        <text>5,6-dihydrouridine(20) in tRNA + NAD(+) = uridine(20) in tRNA + NADH + H(+)</text>
        <dbReference type="Rhea" id="RHEA:53340"/>
        <dbReference type="Rhea" id="RHEA-COMP:13533"/>
        <dbReference type="Rhea" id="RHEA-COMP:13534"/>
        <dbReference type="ChEBI" id="CHEBI:15378"/>
        <dbReference type="ChEBI" id="CHEBI:57540"/>
        <dbReference type="ChEBI" id="CHEBI:57945"/>
        <dbReference type="ChEBI" id="CHEBI:65315"/>
        <dbReference type="ChEBI" id="CHEBI:74443"/>
        <dbReference type="EC" id="1.3.1.91"/>
    </reaction>
</comment>
<comment type="catalytic activity">
    <reaction evidence="13">
        <text>isopentenyl diphosphate + 2 oxidized [2Fe-2S]-[ferredoxin] + H2O = (2E)-4-hydroxy-3-methylbut-2-enyl diphosphate + 2 reduced [2Fe-2S]-[ferredoxin] + 2 H(+)</text>
        <dbReference type="Rhea" id="RHEA:24488"/>
        <dbReference type="Rhea" id="RHEA-COMP:10000"/>
        <dbReference type="Rhea" id="RHEA-COMP:10001"/>
        <dbReference type="ChEBI" id="CHEBI:15377"/>
        <dbReference type="ChEBI" id="CHEBI:15378"/>
        <dbReference type="ChEBI" id="CHEBI:33737"/>
        <dbReference type="ChEBI" id="CHEBI:33738"/>
        <dbReference type="ChEBI" id="CHEBI:128753"/>
        <dbReference type="ChEBI" id="CHEBI:128769"/>
        <dbReference type="EC" id="1.17.7.4"/>
    </reaction>
</comment>
<dbReference type="EC" id="1.17.7.4" evidence="13"/>
<evidence type="ECO:0000313" key="17">
    <source>
        <dbReference type="EMBL" id="APD09172.1"/>
    </source>
</evidence>
<protein>
    <recommendedName>
        <fullName evidence="13 14">Multifunctional fusion protein</fullName>
    </recommendedName>
    <domain>
        <recommendedName>
            <fullName evidence="14">tRNA-dihydrouridine(20/20a) synthase</fullName>
            <ecNumber evidence="14">1.3.1.-</ecNumber>
            <ecNumber evidence="14">1.3.1.91</ecNumber>
        </recommendedName>
        <alternativeName>
            <fullName evidence="14">DusA-like U20-specific dihydrouridine synthase</fullName>
            <shortName evidence="14">U20-specific Dus</shortName>
        </alternativeName>
    </domain>
    <domain>
        <recommendedName>
            <fullName evidence="13">4-hydroxy-3-methylbut-2-enyl diphosphate reductase</fullName>
            <shortName evidence="13">HMBPP reductase</shortName>
            <ecNumber evidence="13">1.17.7.4</ecNumber>
        </recommendedName>
    </domain>
</protein>
<comment type="caution">
    <text evidence="14">Lacks conserved residue(s) required for the propagation of feature annotation.</text>
</comment>
<feature type="binding site" evidence="14">
    <location>
        <begin position="563"/>
        <end position="564"/>
    </location>
    <ligand>
        <name>FMN</name>
        <dbReference type="ChEBI" id="CHEBI:58210"/>
    </ligand>
</feature>
<feature type="binding site" evidence="13">
    <location>
        <position position="91"/>
    </location>
    <ligand>
        <name>(2E)-4-hydroxy-3-methylbut-2-enyl diphosphate</name>
        <dbReference type="ChEBI" id="CHEBI:128753"/>
    </ligand>
</feature>
<evidence type="ECO:0000256" key="4">
    <source>
        <dbReference type="ARBA" id="ARBA00022630"/>
    </source>
</evidence>
<dbReference type="GO" id="GO:0046872">
    <property type="term" value="F:metal ion binding"/>
    <property type="evidence" value="ECO:0007669"/>
    <property type="project" value="UniProtKB-KW"/>
</dbReference>
<keyword evidence="4 14" id="KW-0285">Flavoprotein</keyword>
<dbReference type="InterPro" id="IPR003451">
    <property type="entry name" value="LytB/IspH"/>
</dbReference>
<dbReference type="GO" id="GO:0102266">
    <property type="term" value="F:tRNA-dihydrouridine20a synthase activity"/>
    <property type="evidence" value="ECO:0007669"/>
    <property type="project" value="RHEA"/>
</dbReference>
<keyword evidence="5 14" id="KW-0288">FMN</keyword>
<keyword evidence="9 14" id="KW-0694">RNA-binding</keyword>
<dbReference type="InterPro" id="IPR018517">
    <property type="entry name" value="tRNA_hU_synthase_CS"/>
</dbReference>
<dbReference type="GO" id="GO:0051539">
    <property type="term" value="F:4 iron, 4 sulfur cluster binding"/>
    <property type="evidence" value="ECO:0007669"/>
    <property type="project" value="UniProtKB-UniRule"/>
</dbReference>
<dbReference type="GO" id="GO:0051745">
    <property type="term" value="F:4-hydroxy-3-methylbut-2-enyl diphosphate reductase activity"/>
    <property type="evidence" value="ECO:0007669"/>
    <property type="project" value="UniProtKB-UniRule"/>
</dbReference>
<feature type="binding site" evidence="14">
    <location>
        <position position="470"/>
    </location>
    <ligand>
        <name>FMN</name>
        <dbReference type="ChEBI" id="CHEBI:58210"/>
    </ligand>
</feature>
<keyword evidence="12 13" id="KW-0411">Iron-sulfur</keyword>
<feature type="binding site" evidence="13">
    <location>
        <position position="251"/>
    </location>
    <ligand>
        <name>dimethylallyl diphosphate</name>
        <dbReference type="ChEBI" id="CHEBI:57623"/>
    </ligand>
</feature>
<dbReference type="Pfam" id="PF01207">
    <property type="entry name" value="Dus"/>
    <property type="match status" value="1"/>
</dbReference>
<dbReference type="Pfam" id="PF02401">
    <property type="entry name" value="LYTB"/>
    <property type="match status" value="1"/>
</dbReference>
<feature type="binding site" evidence="13">
    <location>
        <position position="113"/>
    </location>
    <ligand>
        <name>[4Fe-4S] cluster</name>
        <dbReference type="ChEBI" id="CHEBI:49883"/>
    </ligand>
</feature>
<feature type="binding site" evidence="13">
    <location>
        <position position="142"/>
    </location>
    <ligand>
        <name>(2E)-4-hydroxy-3-methylbut-2-enyl diphosphate</name>
        <dbReference type="ChEBI" id="CHEBI:128753"/>
    </ligand>
</feature>
<evidence type="ECO:0000259" key="16">
    <source>
        <dbReference type="Pfam" id="PF01207"/>
    </source>
</evidence>
<comment type="cofactor">
    <cofactor evidence="1 14">
        <name>FMN</name>
        <dbReference type="ChEBI" id="CHEBI:58210"/>
    </cofactor>
</comment>
<feature type="binding site" evidence="13">
    <location>
        <position position="51"/>
    </location>
    <ligand>
        <name>isopentenyl diphosphate</name>
        <dbReference type="ChEBI" id="CHEBI:128769"/>
    </ligand>
</feature>
<dbReference type="HAMAP" id="MF_00191">
    <property type="entry name" value="IspH"/>
    <property type="match status" value="1"/>
</dbReference>
<dbReference type="GO" id="GO:0000049">
    <property type="term" value="F:tRNA binding"/>
    <property type="evidence" value="ECO:0007669"/>
    <property type="project" value="UniProtKB-UniRule"/>
</dbReference>
<comment type="similarity">
    <text evidence="13">Belongs to the IspH family.</text>
</comment>
<dbReference type="NCBIfam" id="NF008774">
    <property type="entry name" value="PRK11815.1"/>
    <property type="match status" value="1"/>
</dbReference>
<dbReference type="EMBL" id="CP016312">
    <property type="protein sequence ID" value="APD09172.1"/>
    <property type="molecule type" value="Genomic_DNA"/>
</dbReference>
<dbReference type="PROSITE" id="PS01136">
    <property type="entry name" value="UPF0034"/>
    <property type="match status" value="1"/>
</dbReference>
<proteinExistence type="inferred from homology"/>
<feature type="binding site" evidence="13">
    <location>
        <position position="20"/>
    </location>
    <ligand>
        <name>[4Fe-4S] cluster</name>
        <dbReference type="ChEBI" id="CHEBI:49883"/>
    </ligand>
</feature>
<feature type="binding site" evidence="13">
    <location>
        <position position="91"/>
    </location>
    <ligand>
        <name>dimethylallyl diphosphate</name>
        <dbReference type="ChEBI" id="CHEBI:57623"/>
    </ligand>
</feature>
<dbReference type="NCBIfam" id="TIGR00216">
    <property type="entry name" value="ispH_lytB"/>
    <property type="match status" value="1"/>
</dbReference>
<feature type="region of interest" description="Disordered" evidence="15">
    <location>
        <begin position="653"/>
        <end position="677"/>
    </location>
</feature>
<feature type="binding site" evidence="13">
    <location>
        <position position="250"/>
    </location>
    <ligand>
        <name>dimethylallyl diphosphate</name>
        <dbReference type="ChEBI" id="CHEBI:57623"/>
    </ligand>
</feature>
<evidence type="ECO:0000256" key="5">
    <source>
        <dbReference type="ARBA" id="ARBA00022643"/>
    </source>
</evidence>
<evidence type="ECO:0000256" key="10">
    <source>
        <dbReference type="ARBA" id="ARBA00023002"/>
    </source>
</evidence>
<evidence type="ECO:0000256" key="15">
    <source>
        <dbReference type="SAM" id="MobiDB-lite"/>
    </source>
</evidence>
<dbReference type="AlphaFoldDB" id="A0A1J0LT12"/>
<dbReference type="InterPro" id="IPR013785">
    <property type="entry name" value="Aldolase_TIM"/>
</dbReference>
<dbReference type="SUPFAM" id="SSF51395">
    <property type="entry name" value="FMN-linked oxidoreductases"/>
    <property type="match status" value="1"/>
</dbReference>
<evidence type="ECO:0000256" key="9">
    <source>
        <dbReference type="ARBA" id="ARBA00022884"/>
    </source>
</evidence>
<feature type="binding site" evidence="13">
    <location>
        <position position="191"/>
    </location>
    <ligand>
        <name>(2E)-4-hydroxy-3-methylbut-2-enyl diphosphate</name>
        <dbReference type="ChEBI" id="CHEBI:128753"/>
    </ligand>
</feature>
<dbReference type="PANTHER" id="PTHR42907">
    <property type="entry name" value="FMN-LINKED OXIDOREDUCTASES SUPERFAMILY PROTEIN"/>
    <property type="match status" value="1"/>
</dbReference>
<feature type="binding site" evidence="13">
    <location>
        <position position="249"/>
    </location>
    <ligand>
        <name>(2E)-4-hydroxy-3-methylbut-2-enyl diphosphate</name>
        <dbReference type="ChEBI" id="CHEBI:128753"/>
    </ligand>
</feature>
<comment type="catalytic activity">
    <reaction evidence="13">
        <text>dimethylallyl diphosphate + 2 oxidized [2Fe-2S]-[ferredoxin] + H2O = (2E)-4-hydroxy-3-methylbut-2-enyl diphosphate + 2 reduced [2Fe-2S]-[ferredoxin] + 2 H(+)</text>
        <dbReference type="Rhea" id="RHEA:24825"/>
        <dbReference type="Rhea" id="RHEA-COMP:10000"/>
        <dbReference type="Rhea" id="RHEA-COMP:10001"/>
        <dbReference type="ChEBI" id="CHEBI:15377"/>
        <dbReference type="ChEBI" id="CHEBI:15378"/>
        <dbReference type="ChEBI" id="CHEBI:33737"/>
        <dbReference type="ChEBI" id="CHEBI:33738"/>
        <dbReference type="ChEBI" id="CHEBI:57623"/>
        <dbReference type="ChEBI" id="CHEBI:128753"/>
        <dbReference type="EC" id="1.17.7.4"/>
    </reaction>
</comment>
<comment type="pathway">
    <text evidence="13">Isoprenoid biosynthesis; dimethylallyl diphosphate biosynthesis; dimethylallyl diphosphate from (2E)-4-hydroxy-3-methylbutenyl diphosphate: step 1/1.</text>
</comment>
<keyword evidence="11 13" id="KW-0408">Iron</keyword>
<feature type="binding site" evidence="13">
    <location>
        <position position="293"/>
    </location>
    <ligand>
        <name>dimethylallyl diphosphate</name>
        <dbReference type="ChEBI" id="CHEBI:57623"/>
    </ligand>
</feature>
<keyword evidence="13" id="KW-0414">Isoprene biosynthesis</keyword>
<feature type="binding site" evidence="13">
    <location>
        <position position="51"/>
    </location>
    <ligand>
        <name>dimethylallyl diphosphate</name>
        <dbReference type="ChEBI" id="CHEBI:57623"/>
    </ligand>
</feature>
<evidence type="ECO:0000256" key="12">
    <source>
        <dbReference type="ARBA" id="ARBA00023014"/>
    </source>
</evidence>
<keyword evidence="7 13" id="KW-0479">Metal-binding</keyword>
<comment type="catalytic activity">
    <reaction evidence="14">
        <text>5,6-dihydrouridine(20a) in tRNA + NAD(+) = uridine(20a) in tRNA + NADH + H(+)</text>
        <dbReference type="Rhea" id="RHEA:53348"/>
        <dbReference type="Rhea" id="RHEA-COMP:13535"/>
        <dbReference type="Rhea" id="RHEA-COMP:13536"/>
        <dbReference type="ChEBI" id="CHEBI:15378"/>
        <dbReference type="ChEBI" id="CHEBI:57540"/>
        <dbReference type="ChEBI" id="CHEBI:57945"/>
        <dbReference type="ChEBI" id="CHEBI:65315"/>
        <dbReference type="ChEBI" id="CHEBI:74443"/>
    </reaction>
</comment>
<evidence type="ECO:0000256" key="7">
    <source>
        <dbReference type="ARBA" id="ARBA00022723"/>
    </source>
</evidence>
<dbReference type="InterPro" id="IPR035587">
    <property type="entry name" value="DUS-like_FMN-bd"/>
</dbReference>
<dbReference type="GO" id="GO:0050992">
    <property type="term" value="P:dimethylallyl diphosphate biosynthetic process"/>
    <property type="evidence" value="ECO:0007669"/>
    <property type="project" value="UniProtKB-UniRule"/>
</dbReference>
<dbReference type="GO" id="GO:0010181">
    <property type="term" value="F:FMN binding"/>
    <property type="evidence" value="ECO:0007669"/>
    <property type="project" value="UniProtKB-UniRule"/>
</dbReference>
<dbReference type="Proteomes" id="UP000182993">
    <property type="component" value="Chromosome"/>
</dbReference>
<feature type="binding site" evidence="13">
    <location>
        <position position="51"/>
    </location>
    <ligand>
        <name>(2E)-4-hydroxy-3-methylbut-2-enyl diphosphate</name>
        <dbReference type="ChEBI" id="CHEBI:128753"/>
    </ligand>
</feature>
<gene>
    <name evidence="13" type="primary">ispH</name>
    <name evidence="17" type="ORF">A0O31_01017</name>
</gene>
<accession>A0A1J0LT12</accession>
<dbReference type="Gene3D" id="3.20.20.70">
    <property type="entry name" value="Aldolase class I"/>
    <property type="match status" value="1"/>
</dbReference>
<evidence type="ECO:0000256" key="8">
    <source>
        <dbReference type="ARBA" id="ARBA00022857"/>
    </source>
</evidence>
<dbReference type="KEGG" id="tbc:A0O31_01017"/>
<comment type="catalytic activity">
    <reaction evidence="14">
        <text>5,6-dihydrouridine(20) in tRNA + NADP(+) = uridine(20) in tRNA + NADPH + H(+)</text>
        <dbReference type="Rhea" id="RHEA:53336"/>
        <dbReference type="Rhea" id="RHEA-COMP:13533"/>
        <dbReference type="Rhea" id="RHEA-COMP:13534"/>
        <dbReference type="ChEBI" id="CHEBI:15378"/>
        <dbReference type="ChEBI" id="CHEBI:57783"/>
        <dbReference type="ChEBI" id="CHEBI:58349"/>
        <dbReference type="ChEBI" id="CHEBI:65315"/>
        <dbReference type="ChEBI" id="CHEBI:74443"/>
        <dbReference type="EC" id="1.3.1.91"/>
    </reaction>
</comment>
<feature type="binding site" evidence="13">
    <location>
        <position position="293"/>
    </location>
    <ligand>
        <name>isopentenyl diphosphate</name>
        <dbReference type="ChEBI" id="CHEBI:128769"/>
    </ligand>
</feature>
<keyword evidence="10 13" id="KW-0560">Oxidoreductase</keyword>
<comment type="cofactor">
    <cofactor evidence="13">
        <name>[4Fe-4S] cluster</name>
        <dbReference type="ChEBI" id="CHEBI:49883"/>
    </cofactor>
    <text evidence="13">Binds 1 [4Fe-4S] cluster per subunit.</text>
</comment>
<evidence type="ECO:0000256" key="3">
    <source>
        <dbReference type="ARBA" id="ARBA00022555"/>
    </source>
</evidence>
<keyword evidence="2 13" id="KW-0004">4Fe-4S</keyword>
<organism evidence="17 18">
    <name type="scientific">Thermus brockianus</name>
    <dbReference type="NCBI Taxonomy" id="56956"/>
    <lineage>
        <taxon>Bacteria</taxon>
        <taxon>Thermotogati</taxon>
        <taxon>Deinococcota</taxon>
        <taxon>Deinococci</taxon>
        <taxon>Thermales</taxon>
        <taxon>Thermaceae</taxon>
        <taxon>Thermus</taxon>
    </lineage>
</organism>
<feature type="binding site" evidence="13">
    <location>
        <position position="221"/>
    </location>
    <ligand>
        <name>[4Fe-4S] cluster</name>
        <dbReference type="ChEBI" id="CHEBI:49883"/>
    </ligand>
</feature>
<dbReference type="Gene3D" id="1.20.120.1460">
    <property type="match status" value="1"/>
</dbReference>
<keyword evidence="8 14" id="KW-0521">NADP</keyword>